<dbReference type="EMBL" id="CAXDID020000147">
    <property type="protein sequence ID" value="CAL6040969.1"/>
    <property type="molecule type" value="Genomic_DNA"/>
</dbReference>
<accession>A0AA86U6T2</accession>
<organism evidence="1">
    <name type="scientific">Hexamita inflata</name>
    <dbReference type="NCBI Taxonomy" id="28002"/>
    <lineage>
        <taxon>Eukaryota</taxon>
        <taxon>Metamonada</taxon>
        <taxon>Diplomonadida</taxon>
        <taxon>Hexamitidae</taxon>
        <taxon>Hexamitinae</taxon>
        <taxon>Hexamita</taxon>
    </lineage>
</organism>
<proteinExistence type="predicted"/>
<reference evidence="2 3" key="2">
    <citation type="submission" date="2024-07" db="EMBL/GenBank/DDBJ databases">
        <authorList>
            <person name="Akdeniz Z."/>
        </authorList>
    </citation>
    <scope>NUCLEOTIDE SEQUENCE [LARGE SCALE GENOMIC DNA]</scope>
</reference>
<keyword evidence="3" id="KW-1185">Reference proteome</keyword>
<reference evidence="1" key="1">
    <citation type="submission" date="2023-06" db="EMBL/GenBank/DDBJ databases">
        <authorList>
            <person name="Kurt Z."/>
        </authorList>
    </citation>
    <scope>NUCLEOTIDE SEQUENCE</scope>
</reference>
<name>A0AA86U6T2_9EUKA</name>
<evidence type="ECO:0000313" key="3">
    <source>
        <dbReference type="Proteomes" id="UP001642409"/>
    </source>
</evidence>
<dbReference type="EMBL" id="CATOUU010000714">
    <property type="protein sequence ID" value="CAI9943284.1"/>
    <property type="molecule type" value="Genomic_DNA"/>
</dbReference>
<evidence type="ECO:0000313" key="2">
    <source>
        <dbReference type="EMBL" id="CAL6040969.1"/>
    </source>
</evidence>
<dbReference type="AlphaFoldDB" id="A0AA86U6T2"/>
<protein>
    <submittedName>
        <fullName evidence="1">Uncharacterized protein</fullName>
    </submittedName>
</protein>
<evidence type="ECO:0000313" key="1">
    <source>
        <dbReference type="EMBL" id="CAI9943284.1"/>
    </source>
</evidence>
<sequence length="164" mass="19473">MCEILVNKQEKDSLMIQWLLQNLAFLSISNADLILTLVLDELQQLIQSNDIKIHKLAVELALSLNYPINNFQIVSQDRIWLNQVEAEMNNYFPKEYKVFNNGAVEINSREELNRYNLLHLVLGDELYKFISSNEIVSDFLNFNAVYMSRFQEEKRERKRKHMEM</sequence>
<comment type="caution">
    <text evidence="1">The sequence shown here is derived from an EMBL/GenBank/DDBJ whole genome shotgun (WGS) entry which is preliminary data.</text>
</comment>
<dbReference type="Proteomes" id="UP001642409">
    <property type="component" value="Unassembled WGS sequence"/>
</dbReference>
<gene>
    <name evidence="1" type="ORF">HINF_LOCUS30929</name>
    <name evidence="2" type="ORF">HINF_LOCUS38622</name>
</gene>